<protein>
    <submittedName>
        <fullName evidence="1">Uncharacterized protein</fullName>
    </submittedName>
</protein>
<reference evidence="2" key="1">
    <citation type="submission" date="2017-06" db="EMBL/GenBank/DDBJ databases">
        <title>Genome analysis of Fimbriiglobus ruber SP5, the first member of the order Planctomycetales with confirmed chitinolytic capability.</title>
        <authorList>
            <person name="Ravin N.V."/>
            <person name="Rakitin A.L."/>
            <person name="Ivanova A.A."/>
            <person name="Beletsky A.V."/>
            <person name="Kulichevskaya I.S."/>
            <person name="Mardanov A.V."/>
            <person name="Dedysh S.N."/>
        </authorList>
    </citation>
    <scope>NUCLEOTIDE SEQUENCE [LARGE SCALE GENOMIC DNA]</scope>
    <source>
        <strain evidence="2">SP5</strain>
    </source>
</reference>
<evidence type="ECO:0000313" key="1">
    <source>
        <dbReference type="EMBL" id="OWK37903.1"/>
    </source>
</evidence>
<dbReference type="AlphaFoldDB" id="A0A225DAB0"/>
<accession>A0A225DAB0</accession>
<proteinExistence type="predicted"/>
<dbReference type="RefSeq" id="WP_088257735.1">
    <property type="nucleotide sequence ID" value="NZ_NIDE01000014.1"/>
</dbReference>
<organism evidence="1 2">
    <name type="scientific">Fimbriiglobus ruber</name>
    <dbReference type="NCBI Taxonomy" id="1908690"/>
    <lineage>
        <taxon>Bacteria</taxon>
        <taxon>Pseudomonadati</taxon>
        <taxon>Planctomycetota</taxon>
        <taxon>Planctomycetia</taxon>
        <taxon>Gemmatales</taxon>
        <taxon>Gemmataceae</taxon>
        <taxon>Fimbriiglobus</taxon>
    </lineage>
</organism>
<comment type="caution">
    <text evidence="1">The sequence shown here is derived from an EMBL/GenBank/DDBJ whole genome shotgun (WGS) entry which is preliminary data.</text>
</comment>
<evidence type="ECO:0000313" key="2">
    <source>
        <dbReference type="Proteomes" id="UP000214646"/>
    </source>
</evidence>
<gene>
    <name evidence="1" type="ORF">FRUB_07023</name>
</gene>
<name>A0A225DAB0_9BACT</name>
<keyword evidence="2" id="KW-1185">Reference proteome</keyword>
<dbReference type="Proteomes" id="UP000214646">
    <property type="component" value="Unassembled WGS sequence"/>
</dbReference>
<dbReference type="EMBL" id="NIDE01000014">
    <property type="protein sequence ID" value="OWK37903.1"/>
    <property type="molecule type" value="Genomic_DNA"/>
</dbReference>
<sequence length="219" mass="23690">MSNAKKPVAVAPVAEHVPPVIRTAPQTADPLDLSQWSAEVRTLALAAKQAFTAWSSKSESLRADALLSGQRLTLLHRAADAAKLKWKDVLATMDIPQRTATEHEAYAAMFDGAKTKLAAVGGVIEKFSISDVIGIGKGKLDPAAFNAFGVRLPKPEKGKVEKLKEKIEKAQEELDELEPDSTKEPRPEVEVVKVPVGSIIRTADGREIRIEKAITVVLE</sequence>